<organism evidence="2 3">
    <name type="scientific">Portunus trituberculatus</name>
    <name type="common">Swimming crab</name>
    <name type="synonym">Neptunus trituberculatus</name>
    <dbReference type="NCBI Taxonomy" id="210409"/>
    <lineage>
        <taxon>Eukaryota</taxon>
        <taxon>Metazoa</taxon>
        <taxon>Ecdysozoa</taxon>
        <taxon>Arthropoda</taxon>
        <taxon>Crustacea</taxon>
        <taxon>Multicrustacea</taxon>
        <taxon>Malacostraca</taxon>
        <taxon>Eumalacostraca</taxon>
        <taxon>Eucarida</taxon>
        <taxon>Decapoda</taxon>
        <taxon>Pleocyemata</taxon>
        <taxon>Brachyura</taxon>
        <taxon>Eubrachyura</taxon>
        <taxon>Portunoidea</taxon>
        <taxon>Portunidae</taxon>
        <taxon>Portuninae</taxon>
        <taxon>Portunus</taxon>
    </lineage>
</organism>
<comment type="caution">
    <text evidence="2">The sequence shown here is derived from an EMBL/GenBank/DDBJ whole genome shotgun (WGS) entry which is preliminary data.</text>
</comment>
<dbReference type="EMBL" id="VSRR010042898">
    <property type="protein sequence ID" value="MPC76234.1"/>
    <property type="molecule type" value="Genomic_DNA"/>
</dbReference>
<accession>A0A5B7I5Z6</accession>
<name>A0A5B7I5Z6_PORTR</name>
<evidence type="ECO:0000313" key="2">
    <source>
        <dbReference type="EMBL" id="MPC76234.1"/>
    </source>
</evidence>
<evidence type="ECO:0000313" key="3">
    <source>
        <dbReference type="Proteomes" id="UP000324222"/>
    </source>
</evidence>
<dbReference type="Proteomes" id="UP000324222">
    <property type="component" value="Unassembled WGS sequence"/>
</dbReference>
<sequence>MRYLSAHWPKLPSHQDETQSECASSPLEIDSQILPFFMPTMTTNPPCRPPTIAERKPMRQDKTLAVKCCL</sequence>
<protein>
    <submittedName>
        <fullName evidence="2">Uncharacterized protein</fullName>
    </submittedName>
</protein>
<evidence type="ECO:0000256" key="1">
    <source>
        <dbReference type="SAM" id="MobiDB-lite"/>
    </source>
</evidence>
<reference evidence="2 3" key="1">
    <citation type="submission" date="2019-05" db="EMBL/GenBank/DDBJ databases">
        <title>Another draft genome of Portunus trituberculatus and its Hox gene families provides insights of decapod evolution.</title>
        <authorList>
            <person name="Jeong J.-H."/>
            <person name="Song I."/>
            <person name="Kim S."/>
            <person name="Choi T."/>
            <person name="Kim D."/>
            <person name="Ryu S."/>
            <person name="Kim W."/>
        </authorList>
    </citation>
    <scope>NUCLEOTIDE SEQUENCE [LARGE SCALE GENOMIC DNA]</scope>
    <source>
        <tissue evidence="2">Muscle</tissue>
    </source>
</reference>
<keyword evidence="3" id="KW-1185">Reference proteome</keyword>
<dbReference type="AlphaFoldDB" id="A0A5B7I5Z6"/>
<proteinExistence type="predicted"/>
<feature type="region of interest" description="Disordered" evidence="1">
    <location>
        <begin position="1"/>
        <end position="23"/>
    </location>
</feature>
<gene>
    <name evidence="2" type="ORF">E2C01_070641</name>
</gene>